<keyword evidence="2" id="KW-1185">Reference proteome</keyword>
<reference evidence="1 2" key="1">
    <citation type="submission" date="2018-09" db="EMBL/GenBank/DDBJ databases">
        <title>The complete genome sequence of Neokomagataea tanensis NBRC 106556(T).</title>
        <authorList>
            <person name="Chua K.-O."/>
            <person name="See-Too W.-S."/>
            <person name="Hong K.-W."/>
            <person name="Yin W.-F."/>
            <person name="Chan K.-G."/>
        </authorList>
    </citation>
    <scope>NUCLEOTIDE SEQUENCE [LARGE SCALE GENOMIC DNA]</scope>
    <source>
        <strain evidence="2">AH13 \ NBRC 106556</strain>
    </source>
</reference>
<dbReference type="Gene3D" id="3.40.190.10">
    <property type="entry name" value="Periplasmic binding protein-like II"/>
    <property type="match status" value="2"/>
</dbReference>
<accession>A0A4Y6V854</accession>
<name>A0A4Y6V854_9PROT</name>
<evidence type="ECO:0000313" key="2">
    <source>
        <dbReference type="Proteomes" id="UP000317214"/>
    </source>
</evidence>
<sequence length="313" mass="35107">MIAFFSPSSASGHVDNHKKRHFTAHKRYKNHVRRKKQTTLSLALPPGVVATVKDTNQADSLPIGEWDGLDETLKNKMTSASPYWAAVTLNQAQLEYGCSQHWFYTIDAASTCGLPAGEGILTLAWDKSRLPSPPNWQDFWDVARQPGRRGLYLGARTTLEIALLADGVSPDNVYNVLATPAGVDRAFHKLDLLKPYIIWWRTPSEAQQIISQSSALMTSAPLNIILANNKKSVHPSTFVEEKNNRFVAKLYWAIPKNVNQDDEKKIEAVVKSLSIDNGNVENSQGISVDENFWKNNTALQERFLNWFDGTEKK</sequence>
<dbReference type="KEGG" id="ntn:D5366_10215"/>
<dbReference type="InterPro" id="IPR006059">
    <property type="entry name" value="SBP"/>
</dbReference>
<dbReference type="RefSeq" id="WP_141493947.1">
    <property type="nucleotide sequence ID" value="NZ_CP032485.1"/>
</dbReference>
<dbReference type="EMBL" id="CP032485">
    <property type="protein sequence ID" value="QDH25524.1"/>
    <property type="molecule type" value="Genomic_DNA"/>
</dbReference>
<dbReference type="Pfam" id="PF13416">
    <property type="entry name" value="SBP_bac_8"/>
    <property type="match status" value="1"/>
</dbReference>
<dbReference type="Proteomes" id="UP000317214">
    <property type="component" value="Chromosome"/>
</dbReference>
<protein>
    <submittedName>
        <fullName evidence="1">Extracellular solute-binding protein</fullName>
    </submittedName>
</protein>
<dbReference type="AlphaFoldDB" id="A0A4Y6V854"/>
<gene>
    <name evidence="1" type="ORF">D5366_10215</name>
</gene>
<dbReference type="OrthoDB" id="9815444at2"/>
<evidence type="ECO:0000313" key="1">
    <source>
        <dbReference type="EMBL" id="QDH25524.1"/>
    </source>
</evidence>
<proteinExistence type="predicted"/>
<dbReference type="SUPFAM" id="SSF53850">
    <property type="entry name" value="Periplasmic binding protein-like II"/>
    <property type="match status" value="1"/>
</dbReference>
<organism evidence="1 2">
    <name type="scientific">Neokomagataea tanensis</name>
    <dbReference type="NCBI Taxonomy" id="661191"/>
    <lineage>
        <taxon>Bacteria</taxon>
        <taxon>Pseudomonadati</taxon>
        <taxon>Pseudomonadota</taxon>
        <taxon>Alphaproteobacteria</taxon>
        <taxon>Acetobacterales</taxon>
        <taxon>Acetobacteraceae</taxon>
        <taxon>Neokomagataea</taxon>
    </lineage>
</organism>